<evidence type="ECO:0000256" key="1">
    <source>
        <dbReference type="SAM" id="MobiDB-lite"/>
    </source>
</evidence>
<keyword evidence="3" id="KW-1185">Reference proteome</keyword>
<evidence type="ECO:0000313" key="2">
    <source>
        <dbReference type="EMBL" id="KAL1270821.1"/>
    </source>
</evidence>
<reference evidence="2 3" key="1">
    <citation type="submission" date="2023-09" db="EMBL/GenBank/DDBJ databases">
        <authorList>
            <person name="Wang M."/>
        </authorList>
    </citation>
    <scope>NUCLEOTIDE SEQUENCE [LARGE SCALE GENOMIC DNA]</scope>
    <source>
        <strain evidence="2">GT-2023</strain>
        <tissue evidence="2">Liver</tissue>
    </source>
</reference>
<dbReference type="Proteomes" id="UP001558613">
    <property type="component" value="Unassembled WGS sequence"/>
</dbReference>
<name>A0ABR3N1R8_9TELE</name>
<proteinExistence type="predicted"/>
<dbReference type="EMBL" id="JAYMGO010000007">
    <property type="protein sequence ID" value="KAL1270821.1"/>
    <property type="molecule type" value="Genomic_DNA"/>
</dbReference>
<protein>
    <submittedName>
        <fullName evidence="2">Uncharacterized protein</fullName>
    </submittedName>
</protein>
<gene>
    <name evidence="2" type="ORF">QQF64_029837</name>
</gene>
<feature type="region of interest" description="Disordered" evidence="1">
    <location>
        <begin position="19"/>
        <end position="41"/>
    </location>
</feature>
<organism evidence="2 3">
    <name type="scientific">Cirrhinus molitorella</name>
    <name type="common">mud carp</name>
    <dbReference type="NCBI Taxonomy" id="172907"/>
    <lineage>
        <taxon>Eukaryota</taxon>
        <taxon>Metazoa</taxon>
        <taxon>Chordata</taxon>
        <taxon>Craniata</taxon>
        <taxon>Vertebrata</taxon>
        <taxon>Euteleostomi</taxon>
        <taxon>Actinopterygii</taxon>
        <taxon>Neopterygii</taxon>
        <taxon>Teleostei</taxon>
        <taxon>Ostariophysi</taxon>
        <taxon>Cypriniformes</taxon>
        <taxon>Cyprinidae</taxon>
        <taxon>Labeoninae</taxon>
        <taxon>Labeonini</taxon>
        <taxon>Cirrhinus</taxon>
    </lineage>
</organism>
<accession>A0ABR3N1R8</accession>
<evidence type="ECO:0000313" key="3">
    <source>
        <dbReference type="Proteomes" id="UP001558613"/>
    </source>
</evidence>
<sequence>MSDETKSFIMPPETINSLNLKDGPSNIRGRAPTEIPGGSQVSVRPVPEVVKNVFDRIAFVEWTLMWSNVFK</sequence>
<comment type="caution">
    <text evidence="2">The sequence shown here is derived from an EMBL/GenBank/DDBJ whole genome shotgun (WGS) entry which is preliminary data.</text>
</comment>